<dbReference type="SUPFAM" id="SSF51306">
    <property type="entry name" value="LexA/Signal peptidase"/>
    <property type="match status" value="1"/>
</dbReference>
<name>J4HSK2_9APHY</name>
<dbReference type="STRING" id="599839.J4HSK2"/>
<dbReference type="Proteomes" id="UP000006352">
    <property type="component" value="Unassembled WGS sequence"/>
</dbReference>
<dbReference type="GO" id="GO:0006627">
    <property type="term" value="P:protein processing involved in protein targeting to mitochondrion"/>
    <property type="evidence" value="ECO:0007669"/>
    <property type="project" value="TreeGrafter"/>
</dbReference>
<evidence type="ECO:0000256" key="7">
    <source>
        <dbReference type="PIRSR" id="PIRSR600223-1"/>
    </source>
</evidence>
<dbReference type="InterPro" id="IPR036286">
    <property type="entry name" value="LexA/Signal_pep-like_sf"/>
</dbReference>
<evidence type="ECO:0000256" key="4">
    <source>
        <dbReference type="ARBA" id="ARBA00023128"/>
    </source>
</evidence>
<feature type="active site" evidence="7">
    <location>
        <position position="100"/>
    </location>
</feature>
<dbReference type="InterPro" id="IPR019757">
    <property type="entry name" value="Pept_S26A_signal_pept_1_Lys-AS"/>
</dbReference>
<dbReference type="GeneID" id="24093883"/>
<feature type="domain" description="Peptidase S26" evidence="8">
    <location>
        <begin position="117"/>
        <end position="165"/>
    </location>
</feature>
<dbReference type="PANTHER" id="PTHR12383">
    <property type="entry name" value="PROTEASE FAMILY S26 MITOCHONDRIAL INNER MEMBRANE PROTEASE-RELATED"/>
    <property type="match status" value="1"/>
</dbReference>
<evidence type="ECO:0000256" key="1">
    <source>
        <dbReference type="ARBA" id="ARBA00004273"/>
    </source>
</evidence>
<keyword evidence="2" id="KW-0999">Mitochondrion inner membrane</keyword>
<dbReference type="FunCoup" id="J4HSK2">
    <property type="interactions" value="257"/>
</dbReference>
<reference evidence="9 10" key="1">
    <citation type="journal article" date="2012" name="Appl. Environ. Microbiol.">
        <title>Short-read sequencing for genomic analysis of the brown rot fungus Fibroporia radiculosa.</title>
        <authorList>
            <person name="Tang J.D."/>
            <person name="Perkins A.D."/>
            <person name="Sonstegard T.S."/>
            <person name="Schroeder S.G."/>
            <person name="Burgess S.C."/>
            <person name="Diehl S.V."/>
        </authorList>
    </citation>
    <scope>NUCLEOTIDE SEQUENCE [LARGE SCALE GENOMIC DNA]</scope>
    <source>
        <strain evidence="9 10">TFFH 294</strain>
    </source>
</reference>
<keyword evidence="10" id="KW-1185">Reference proteome</keyword>
<dbReference type="Gene3D" id="2.10.109.10">
    <property type="entry name" value="Umud Fragment, subunit A"/>
    <property type="match status" value="1"/>
</dbReference>
<dbReference type="HOGENOM" id="CLU_028723_4_3_1"/>
<dbReference type="PRINTS" id="PR00727">
    <property type="entry name" value="LEADERPTASE"/>
</dbReference>
<feature type="active site" evidence="7">
    <location>
        <position position="57"/>
    </location>
</feature>
<sequence length="181" mass="20016">MLNIRLAQVVRDVSRRLRDKPWGNIARSTGLKTLHLINIACAAHLFVEHVGWVAGPSMLPTMSVTGESVLENRMVSPENLQRGDLVTITSPLNPTRIVCKRILGLPGDVICVDPTGTLAPSTEHVLVPKNHIWLSGDNAAFSRDSRTYGPVSMALVRGRLVARVWPPSKFTVFRNNFNFID</sequence>
<evidence type="ECO:0000313" key="10">
    <source>
        <dbReference type="Proteomes" id="UP000006352"/>
    </source>
</evidence>
<evidence type="ECO:0000256" key="2">
    <source>
        <dbReference type="ARBA" id="ARBA00022792"/>
    </source>
</evidence>
<dbReference type="GO" id="GO:0006465">
    <property type="term" value="P:signal peptide processing"/>
    <property type="evidence" value="ECO:0007669"/>
    <property type="project" value="InterPro"/>
</dbReference>
<dbReference type="EMBL" id="HE796909">
    <property type="protein sequence ID" value="CCL98972.1"/>
    <property type="molecule type" value="Genomic_DNA"/>
</dbReference>
<evidence type="ECO:0000259" key="8">
    <source>
        <dbReference type="Pfam" id="PF10502"/>
    </source>
</evidence>
<keyword evidence="5" id="KW-0472">Membrane</keyword>
<accession>J4HSK2</accession>
<keyword evidence="3" id="KW-0378">Hydrolase</keyword>
<organism evidence="9 10">
    <name type="scientific">Fibroporia radiculosa</name>
    <dbReference type="NCBI Taxonomy" id="599839"/>
    <lineage>
        <taxon>Eukaryota</taxon>
        <taxon>Fungi</taxon>
        <taxon>Dikarya</taxon>
        <taxon>Basidiomycota</taxon>
        <taxon>Agaricomycotina</taxon>
        <taxon>Agaricomycetes</taxon>
        <taxon>Polyporales</taxon>
        <taxon>Fibroporiaceae</taxon>
        <taxon>Fibroporia</taxon>
    </lineage>
</organism>
<evidence type="ECO:0000256" key="5">
    <source>
        <dbReference type="ARBA" id="ARBA00023136"/>
    </source>
</evidence>
<dbReference type="PANTHER" id="PTHR12383:SF16">
    <property type="entry name" value="MITOCHONDRIAL INNER MEMBRANE PROTEASE SUBUNIT 1"/>
    <property type="match status" value="1"/>
</dbReference>
<evidence type="ECO:0000256" key="6">
    <source>
        <dbReference type="ARBA" id="ARBA00038445"/>
    </source>
</evidence>
<dbReference type="Pfam" id="PF10502">
    <property type="entry name" value="Peptidase_S26"/>
    <property type="match status" value="2"/>
</dbReference>
<keyword evidence="4" id="KW-0496">Mitochondrion</keyword>
<evidence type="ECO:0000313" key="9">
    <source>
        <dbReference type="EMBL" id="CCL98972.1"/>
    </source>
</evidence>
<dbReference type="AlphaFoldDB" id="J4HSK2"/>
<comment type="subcellular location">
    <subcellularLocation>
        <location evidence="1">Mitochondrion inner membrane</location>
    </subcellularLocation>
</comment>
<gene>
    <name evidence="9" type="ORF">FIBRA_00980</name>
</gene>
<dbReference type="RefSeq" id="XP_012178255.1">
    <property type="nucleotide sequence ID" value="XM_012322865.1"/>
</dbReference>
<dbReference type="GO" id="GO:0004252">
    <property type="term" value="F:serine-type endopeptidase activity"/>
    <property type="evidence" value="ECO:0007669"/>
    <property type="project" value="InterPro"/>
</dbReference>
<dbReference type="PROSITE" id="PS00760">
    <property type="entry name" value="SPASE_I_2"/>
    <property type="match status" value="1"/>
</dbReference>
<dbReference type="InterPro" id="IPR000223">
    <property type="entry name" value="Pept_S26A_signal_pept_1"/>
</dbReference>
<dbReference type="CDD" id="cd06530">
    <property type="entry name" value="S26_SPase_I"/>
    <property type="match status" value="1"/>
</dbReference>
<dbReference type="OrthoDB" id="308440at2759"/>
<dbReference type="InterPro" id="IPR052064">
    <property type="entry name" value="Mito_IMP1_subunit"/>
</dbReference>
<protein>
    <recommendedName>
        <fullName evidence="8">Peptidase S26 domain-containing protein</fullName>
    </recommendedName>
</protein>
<dbReference type="InParanoid" id="J4HSK2"/>
<dbReference type="InterPro" id="IPR019533">
    <property type="entry name" value="Peptidase_S26"/>
</dbReference>
<feature type="domain" description="Peptidase S26" evidence="8">
    <location>
        <begin position="33"/>
        <end position="113"/>
    </location>
</feature>
<comment type="similarity">
    <text evidence="6">Belongs to the peptidase S26 family. IMP1 subfamily.</text>
</comment>
<evidence type="ECO:0000256" key="3">
    <source>
        <dbReference type="ARBA" id="ARBA00022801"/>
    </source>
</evidence>
<dbReference type="GO" id="GO:0042720">
    <property type="term" value="C:mitochondrial inner membrane peptidase complex"/>
    <property type="evidence" value="ECO:0007669"/>
    <property type="project" value="TreeGrafter"/>
</dbReference>
<proteinExistence type="inferred from homology"/>